<feature type="compositionally biased region" description="Low complexity" evidence="1">
    <location>
        <begin position="274"/>
        <end position="287"/>
    </location>
</feature>
<organism evidence="2 3">
    <name type="scientific">Basidiobolus meristosporus CBS 931.73</name>
    <dbReference type="NCBI Taxonomy" id="1314790"/>
    <lineage>
        <taxon>Eukaryota</taxon>
        <taxon>Fungi</taxon>
        <taxon>Fungi incertae sedis</taxon>
        <taxon>Zoopagomycota</taxon>
        <taxon>Entomophthoromycotina</taxon>
        <taxon>Basidiobolomycetes</taxon>
        <taxon>Basidiobolales</taxon>
        <taxon>Basidiobolaceae</taxon>
        <taxon>Basidiobolus</taxon>
    </lineage>
</organism>
<evidence type="ECO:0000313" key="2">
    <source>
        <dbReference type="EMBL" id="ORX90279.1"/>
    </source>
</evidence>
<sequence length="428" mass="46813">MIDIVVDDSREDELGSLSCVSSDFVDIEGLTDSSDEAESDDMPEIPMEFNETAVETMEDLVEEAPFTRTGWESSSFEEYSDFPSGWSDTESSDSAGSQTDMTRLLMANAYSLTLLSDYDSASHAVVPKLETPPKALIGLASTSSSLSDFTTANANHSALTSPADPLLMTSHQLGAINTVPLNPPPPSLLSTSLSNQQLYSRPNGTNEDPSPLPTPAQSRHQTSNISSLTSNSISSAGKRRRNSSVGAGSDKVSETDPPTIIPIDEVVDTEKLYSSSSSRSPSPEPSSKQYQEYLQALSRWDRIPIGTFRRSRRRTSAPKLSVSSAMKTPNTTLLSDHTLNVAKRNTTGKIVINHGCSPLLYPVLDSHVHNYATSHNLNEYEEGREVGQDTDPLLALFCVPANDDMLEDPPNTLERVKNRKRKRSRRRR</sequence>
<proteinExistence type="predicted"/>
<dbReference type="EMBL" id="MCFE01000387">
    <property type="protein sequence ID" value="ORX90279.1"/>
    <property type="molecule type" value="Genomic_DNA"/>
</dbReference>
<protein>
    <submittedName>
        <fullName evidence="2">Uncharacterized protein</fullName>
    </submittedName>
</protein>
<evidence type="ECO:0000256" key="1">
    <source>
        <dbReference type="SAM" id="MobiDB-lite"/>
    </source>
</evidence>
<gene>
    <name evidence="2" type="ORF">K493DRAFT_60228</name>
</gene>
<feature type="region of interest" description="Disordered" evidence="1">
    <location>
        <begin position="407"/>
        <end position="428"/>
    </location>
</feature>
<dbReference type="InParanoid" id="A0A1Y1XX00"/>
<evidence type="ECO:0000313" key="3">
    <source>
        <dbReference type="Proteomes" id="UP000193498"/>
    </source>
</evidence>
<comment type="caution">
    <text evidence="2">The sequence shown here is derived from an EMBL/GenBank/DDBJ whole genome shotgun (WGS) entry which is preliminary data.</text>
</comment>
<dbReference type="Proteomes" id="UP000193498">
    <property type="component" value="Unassembled WGS sequence"/>
</dbReference>
<keyword evidence="3" id="KW-1185">Reference proteome</keyword>
<feature type="region of interest" description="Disordered" evidence="1">
    <location>
        <begin position="197"/>
        <end position="290"/>
    </location>
</feature>
<feature type="compositionally biased region" description="Basic residues" evidence="1">
    <location>
        <begin position="417"/>
        <end position="428"/>
    </location>
</feature>
<reference evidence="2 3" key="1">
    <citation type="submission" date="2016-07" db="EMBL/GenBank/DDBJ databases">
        <title>Pervasive Adenine N6-methylation of Active Genes in Fungi.</title>
        <authorList>
            <consortium name="DOE Joint Genome Institute"/>
            <person name="Mondo S.J."/>
            <person name="Dannebaum R.O."/>
            <person name="Kuo R.C."/>
            <person name="Labutti K."/>
            <person name="Haridas S."/>
            <person name="Kuo A."/>
            <person name="Salamov A."/>
            <person name="Ahrendt S.R."/>
            <person name="Lipzen A."/>
            <person name="Sullivan W."/>
            <person name="Andreopoulos W.B."/>
            <person name="Clum A."/>
            <person name="Lindquist E."/>
            <person name="Daum C."/>
            <person name="Ramamoorthy G.K."/>
            <person name="Gryganskyi A."/>
            <person name="Culley D."/>
            <person name="Magnuson J.K."/>
            <person name="James T.Y."/>
            <person name="O'Malley M.A."/>
            <person name="Stajich J.E."/>
            <person name="Spatafora J.W."/>
            <person name="Visel A."/>
            <person name="Grigoriev I.V."/>
        </authorList>
    </citation>
    <scope>NUCLEOTIDE SEQUENCE [LARGE SCALE GENOMIC DNA]</scope>
    <source>
        <strain evidence="2 3">CBS 931.73</strain>
    </source>
</reference>
<feature type="compositionally biased region" description="Low complexity" evidence="1">
    <location>
        <begin position="222"/>
        <end position="235"/>
    </location>
</feature>
<dbReference type="OrthoDB" id="436852at2759"/>
<name>A0A1Y1XX00_9FUNG</name>
<accession>A0A1Y1XX00</accession>
<dbReference type="AlphaFoldDB" id="A0A1Y1XX00"/>